<feature type="region of interest" description="Disordered" evidence="1">
    <location>
        <begin position="96"/>
        <end position="178"/>
    </location>
</feature>
<evidence type="ECO:0008006" key="4">
    <source>
        <dbReference type="Google" id="ProtNLM"/>
    </source>
</evidence>
<protein>
    <recommendedName>
        <fullName evidence="4">Anti-sigma factor</fullName>
    </recommendedName>
</protein>
<dbReference type="EMBL" id="JAWXXR010000001">
    <property type="protein sequence ID" value="MDX6018526.1"/>
    <property type="molecule type" value="Genomic_DNA"/>
</dbReference>
<dbReference type="GeneID" id="88625812"/>
<comment type="caution">
    <text evidence="2">The sequence shown here is derived from an EMBL/GenBank/DDBJ whole genome shotgun (WGS) entry which is preliminary data.</text>
</comment>
<evidence type="ECO:0000256" key="1">
    <source>
        <dbReference type="SAM" id="MobiDB-lite"/>
    </source>
</evidence>
<proteinExistence type="predicted"/>
<sequence length="282" mass="30712">MTENKRDDAATPESQIDALYREGAVEQPPLALDQHILQQARDNCRQAPEVIRPAPGFWQKHRYGLSAAASVMLVAGLFILNPELRNASAPQLSAPANLEISPQPDSAEDAAQPARVEPMAAPQSMAAKRAAPQEQAVQQQDMHLQESAAAKNRAVAEQSVQQRAGMAPRQQQALAAQPSDIDGRLDLLTSTIEAGELEQAAVLVRGIVADYQLTLPDALAKALSLNEAAQVKEAAQQQLKQQSFIHQATAPENAQALNREQSERWQALLERLEQSLEVKENH</sequence>
<feature type="compositionally biased region" description="Low complexity" evidence="1">
    <location>
        <begin position="167"/>
        <end position="178"/>
    </location>
</feature>
<organism evidence="2 3">
    <name type="scientific">Shewanella indica</name>
    <dbReference type="NCBI Taxonomy" id="768528"/>
    <lineage>
        <taxon>Bacteria</taxon>
        <taxon>Pseudomonadati</taxon>
        <taxon>Pseudomonadota</taxon>
        <taxon>Gammaproteobacteria</taxon>
        <taxon>Alteromonadales</taxon>
        <taxon>Shewanellaceae</taxon>
        <taxon>Shewanella</taxon>
    </lineage>
</organism>
<name>A0ABU4QGI1_9GAMM</name>
<accession>A0ABU4QGI1</accession>
<gene>
    <name evidence="2" type="ORF">SIL79_19850</name>
</gene>
<keyword evidence="3" id="KW-1185">Reference proteome</keyword>
<evidence type="ECO:0000313" key="3">
    <source>
        <dbReference type="Proteomes" id="UP001272773"/>
    </source>
</evidence>
<dbReference type="Proteomes" id="UP001272773">
    <property type="component" value="Unassembled WGS sequence"/>
</dbReference>
<reference evidence="2 3" key="1">
    <citation type="submission" date="2023-11" db="EMBL/GenBank/DDBJ databases">
        <title>MicrobeMod: A computational toolkit for identifying prokaryotic methylation and restriction-modification with nanopore sequencing.</title>
        <authorList>
            <person name="Crits-Christoph A."/>
            <person name="Kang S.C."/>
            <person name="Lee H."/>
            <person name="Ostrov N."/>
        </authorList>
    </citation>
    <scope>NUCLEOTIDE SEQUENCE [LARGE SCALE GENOMIC DNA]</scope>
    <source>
        <strain evidence="2 3">ATCC BAA-2732</strain>
    </source>
</reference>
<dbReference type="RefSeq" id="WP_039033757.1">
    <property type="nucleotide sequence ID" value="NZ_JALJEU010000001.1"/>
</dbReference>
<evidence type="ECO:0000313" key="2">
    <source>
        <dbReference type="EMBL" id="MDX6018526.1"/>
    </source>
</evidence>